<feature type="transmembrane region" description="Helical" evidence="1">
    <location>
        <begin position="77"/>
        <end position="98"/>
    </location>
</feature>
<organism evidence="2 3">
    <name type="scientific">Candidatus Doudnabacteria bacterium RIFCSPHIGHO2_12_FULL_48_16</name>
    <dbReference type="NCBI Taxonomy" id="1817838"/>
    <lineage>
        <taxon>Bacteria</taxon>
        <taxon>Candidatus Doudnaibacteriota</taxon>
    </lineage>
</organism>
<dbReference type="Proteomes" id="UP000177682">
    <property type="component" value="Unassembled WGS sequence"/>
</dbReference>
<proteinExistence type="predicted"/>
<feature type="transmembrane region" description="Helical" evidence="1">
    <location>
        <begin position="6"/>
        <end position="28"/>
    </location>
</feature>
<keyword evidence="1" id="KW-0812">Transmembrane</keyword>
<reference evidence="2 3" key="1">
    <citation type="journal article" date="2016" name="Nat. Commun.">
        <title>Thousands of microbial genomes shed light on interconnected biogeochemical processes in an aquifer system.</title>
        <authorList>
            <person name="Anantharaman K."/>
            <person name="Brown C.T."/>
            <person name="Hug L.A."/>
            <person name="Sharon I."/>
            <person name="Castelle C.J."/>
            <person name="Probst A.J."/>
            <person name="Thomas B.C."/>
            <person name="Singh A."/>
            <person name="Wilkins M.J."/>
            <person name="Karaoz U."/>
            <person name="Brodie E.L."/>
            <person name="Williams K.H."/>
            <person name="Hubbard S.S."/>
            <person name="Banfield J.F."/>
        </authorList>
    </citation>
    <scope>NUCLEOTIDE SEQUENCE [LARGE SCALE GENOMIC DNA]</scope>
</reference>
<evidence type="ECO:0000256" key="1">
    <source>
        <dbReference type="SAM" id="Phobius"/>
    </source>
</evidence>
<sequence>MKNNPAVHSLGHAALVVAYVSLVVWIMNNGEHWFKQEQTILGPIAILLLFVFSAAVAGSLVLGWPVMMYLDGQKKEALNFFGLTLGWLAVAMAILLVLNLK</sequence>
<keyword evidence="1" id="KW-0472">Membrane</keyword>
<comment type="caution">
    <text evidence="2">The sequence shown here is derived from an EMBL/GenBank/DDBJ whole genome shotgun (WGS) entry which is preliminary data.</text>
</comment>
<evidence type="ECO:0000313" key="3">
    <source>
        <dbReference type="Proteomes" id="UP000177682"/>
    </source>
</evidence>
<evidence type="ECO:0000313" key="2">
    <source>
        <dbReference type="EMBL" id="OGE90132.1"/>
    </source>
</evidence>
<name>A0A1F5PKE0_9BACT</name>
<protein>
    <submittedName>
        <fullName evidence="2">Uncharacterized protein</fullName>
    </submittedName>
</protein>
<feature type="transmembrane region" description="Helical" evidence="1">
    <location>
        <begin position="40"/>
        <end position="65"/>
    </location>
</feature>
<gene>
    <name evidence="2" type="ORF">A3E29_03425</name>
</gene>
<dbReference type="AlphaFoldDB" id="A0A1F5PKE0"/>
<accession>A0A1F5PKE0</accession>
<keyword evidence="1" id="KW-1133">Transmembrane helix</keyword>
<dbReference type="EMBL" id="MFEY01000007">
    <property type="protein sequence ID" value="OGE90132.1"/>
    <property type="molecule type" value="Genomic_DNA"/>
</dbReference>